<dbReference type="InterPro" id="IPR041694">
    <property type="entry name" value="ADH_N_2"/>
</dbReference>
<evidence type="ECO:0000313" key="4">
    <source>
        <dbReference type="EMBL" id="PRQ75949.1"/>
    </source>
</evidence>
<organism evidence="4 5">
    <name type="scientific">Rhodotorula toruloides</name>
    <name type="common">Yeast</name>
    <name type="synonym">Rhodosporidium toruloides</name>
    <dbReference type="NCBI Taxonomy" id="5286"/>
    <lineage>
        <taxon>Eukaryota</taxon>
        <taxon>Fungi</taxon>
        <taxon>Dikarya</taxon>
        <taxon>Basidiomycota</taxon>
        <taxon>Pucciniomycotina</taxon>
        <taxon>Microbotryomycetes</taxon>
        <taxon>Sporidiobolales</taxon>
        <taxon>Sporidiobolaceae</taxon>
        <taxon>Rhodotorula</taxon>
    </lineage>
</organism>
<dbReference type="InterPro" id="IPR020843">
    <property type="entry name" value="ER"/>
</dbReference>
<evidence type="ECO:0000313" key="5">
    <source>
        <dbReference type="Proteomes" id="UP000239560"/>
    </source>
</evidence>
<dbReference type="PANTHER" id="PTHR43205">
    <property type="entry name" value="PROSTAGLANDIN REDUCTASE"/>
    <property type="match status" value="1"/>
</dbReference>
<evidence type="ECO:0000256" key="1">
    <source>
        <dbReference type="ARBA" id="ARBA00023002"/>
    </source>
</evidence>
<dbReference type="OrthoDB" id="809632at2759"/>
<dbReference type="InterPro" id="IPR045010">
    <property type="entry name" value="MDR_fam"/>
</dbReference>
<dbReference type="Proteomes" id="UP000239560">
    <property type="component" value="Unassembled WGS sequence"/>
</dbReference>
<dbReference type="InterPro" id="IPR011032">
    <property type="entry name" value="GroES-like_sf"/>
</dbReference>
<reference evidence="4 5" key="1">
    <citation type="journal article" date="2018" name="Elife">
        <title>Functional genomics of lipid metabolism in the oleaginous yeast Rhodosporidium toruloides.</title>
        <authorList>
            <person name="Coradetti S.T."/>
            <person name="Pinel D."/>
            <person name="Geiselman G."/>
            <person name="Ito M."/>
            <person name="Mondo S."/>
            <person name="Reilly M.C."/>
            <person name="Cheng Y.F."/>
            <person name="Bauer S."/>
            <person name="Grigoriev I."/>
            <person name="Gladden J.M."/>
            <person name="Simmons B.A."/>
            <person name="Brem R."/>
            <person name="Arkin A.P."/>
            <person name="Skerker J.M."/>
        </authorList>
    </citation>
    <scope>NUCLEOTIDE SEQUENCE [LARGE SCALE GENOMIC DNA]</scope>
    <source>
        <strain evidence="4 5">NBRC 0880</strain>
    </source>
</reference>
<feature type="region of interest" description="Disordered" evidence="2">
    <location>
        <begin position="1"/>
        <end position="38"/>
    </location>
</feature>
<proteinExistence type="predicted"/>
<dbReference type="InterPro" id="IPR036291">
    <property type="entry name" value="NAD(P)-bd_dom_sf"/>
</dbReference>
<dbReference type="SUPFAM" id="SSF50129">
    <property type="entry name" value="GroES-like"/>
    <property type="match status" value="1"/>
</dbReference>
<dbReference type="SMART" id="SM00829">
    <property type="entry name" value="PKS_ER"/>
    <property type="match status" value="1"/>
</dbReference>
<dbReference type="EMBL" id="LCTV02000003">
    <property type="protein sequence ID" value="PRQ75949.1"/>
    <property type="molecule type" value="Genomic_DNA"/>
</dbReference>
<dbReference type="PANTHER" id="PTHR43205:SF42">
    <property type="entry name" value="ALCOHOL DEHYDROGENASE, ZINC-CONTAINING (AFU_ORTHOLOGUE AFUA_7G04530)"/>
    <property type="match status" value="1"/>
</dbReference>
<keyword evidence="1" id="KW-0560">Oxidoreductase</keyword>
<dbReference type="FunFam" id="3.40.50.720:FF:000121">
    <property type="entry name" value="Prostaglandin reductase 2"/>
    <property type="match status" value="1"/>
</dbReference>
<dbReference type="CDD" id="cd05288">
    <property type="entry name" value="PGDH"/>
    <property type="match status" value="1"/>
</dbReference>
<name>A0A2T0AD63_RHOTO</name>
<dbReference type="Gene3D" id="3.40.50.720">
    <property type="entry name" value="NAD(P)-binding Rossmann-like Domain"/>
    <property type="match status" value="1"/>
</dbReference>
<protein>
    <recommendedName>
        <fullName evidence="3">Enoyl reductase (ER) domain-containing protein</fullName>
    </recommendedName>
</protein>
<dbReference type="GO" id="GO:0016628">
    <property type="term" value="F:oxidoreductase activity, acting on the CH-CH group of donors, NAD or NADP as acceptor"/>
    <property type="evidence" value="ECO:0007669"/>
    <property type="project" value="InterPro"/>
</dbReference>
<dbReference type="AlphaFoldDB" id="A0A2T0AD63"/>
<evidence type="ECO:0000259" key="3">
    <source>
        <dbReference type="SMART" id="SM00829"/>
    </source>
</evidence>
<dbReference type="Gene3D" id="3.90.180.10">
    <property type="entry name" value="Medium-chain alcohol dehydrogenases, catalytic domain"/>
    <property type="match status" value="1"/>
</dbReference>
<feature type="domain" description="Enoyl reductase (ER)" evidence="3">
    <location>
        <begin position="103"/>
        <end position="433"/>
    </location>
</feature>
<evidence type="ECO:0000256" key="2">
    <source>
        <dbReference type="SAM" id="MobiDB-lite"/>
    </source>
</evidence>
<dbReference type="Pfam" id="PF16884">
    <property type="entry name" value="ADH_N_2"/>
    <property type="match status" value="1"/>
</dbReference>
<accession>A0A2T0AD63</accession>
<dbReference type="InterPro" id="IPR013149">
    <property type="entry name" value="ADH-like_C"/>
</dbReference>
<dbReference type="Pfam" id="PF00107">
    <property type="entry name" value="ADH_zinc_N"/>
    <property type="match status" value="1"/>
</dbReference>
<gene>
    <name evidence="4" type="ORF">AAT19DRAFT_12971</name>
</gene>
<comment type="caution">
    <text evidence="4">The sequence shown here is derived from an EMBL/GenBank/DDBJ whole genome shotgun (WGS) entry which is preliminary data.</text>
</comment>
<dbReference type="SUPFAM" id="SSF51735">
    <property type="entry name" value="NAD(P)-binding Rossmann-fold domains"/>
    <property type="match status" value="1"/>
</dbReference>
<sequence>MSLEPTATASSSSSTASPYASSSSSASTPVSSPATTPSLSSCADDCAPFAPISSLLASFNPYPPSPALIEAAMAPLPSTLPSSYSRITLRERPKAAIDPKLDGSGTFQLERGVKMFSQDEVKPGEAVIKVEWVSIDPAMRGWLNPTRSYVPPVAIGAPMRALAVGRVVLVPKTERTVEGGNDKSAPFMEPLKVGDWVTGVAGWAEYAKLPAKDLQKIQIDKDISPTYYLGALGMTGQTAYWGIHDVGKIKPGETVVVSGAAGAVGSIACQLAKIHGCKVVAIAGGKDKCRWLKEDLGIETVLDYKDADFKKKFREIGYLDVYFDNVGGDILDMCLTRLNKGARIALCGAISAYNDPNPKGLQAYLNLISQRAKIEGFIVFDYADRYHIAAEEMARYIRDGRLKLRETHANGLEECVDALVGLFAGKNQGKMLVKIADDGAKL</sequence>